<dbReference type="EMBL" id="FOSG01000016">
    <property type="protein sequence ID" value="SFL30551.1"/>
    <property type="molecule type" value="Genomic_DNA"/>
</dbReference>
<dbReference type="OrthoDB" id="3699454at2"/>
<gene>
    <name evidence="1" type="ORF">SAMN05192584_116105</name>
</gene>
<protein>
    <recommendedName>
        <fullName evidence="3">DDE superfamily endonuclease</fullName>
    </recommendedName>
</protein>
<evidence type="ECO:0000313" key="2">
    <source>
        <dbReference type="Proteomes" id="UP000198928"/>
    </source>
</evidence>
<reference evidence="2" key="1">
    <citation type="submission" date="2016-10" db="EMBL/GenBank/DDBJ databases">
        <authorList>
            <person name="Varghese N."/>
            <person name="Submissions S."/>
        </authorList>
    </citation>
    <scope>NUCLEOTIDE SEQUENCE [LARGE SCALE GENOMIC DNA]</scope>
    <source>
        <strain evidence="2">PL19</strain>
    </source>
</reference>
<dbReference type="RefSeq" id="WP_093851273.1">
    <property type="nucleotide sequence ID" value="NZ_FOSG01000016.1"/>
</dbReference>
<evidence type="ECO:0008006" key="3">
    <source>
        <dbReference type="Google" id="ProtNLM"/>
    </source>
</evidence>
<accession>A0A1I4GN15</accession>
<dbReference type="AlphaFoldDB" id="A0A1I4GN15"/>
<evidence type="ECO:0000313" key="1">
    <source>
        <dbReference type="EMBL" id="SFL30551.1"/>
    </source>
</evidence>
<sequence length="72" mass="8101">MHTSFRPHPDIASPLAADTRAHNRLLRGIRALGERAAAELKQRRRALQHVTLRPSRIGTTAQASLVLNNTWR</sequence>
<keyword evidence="2" id="KW-1185">Reference proteome</keyword>
<name>A0A1I4GN15_9ACTN</name>
<dbReference type="Proteomes" id="UP000198928">
    <property type="component" value="Unassembled WGS sequence"/>
</dbReference>
<organism evidence="1 2">
    <name type="scientific">Streptomyces pini</name>
    <dbReference type="NCBI Taxonomy" id="1520580"/>
    <lineage>
        <taxon>Bacteria</taxon>
        <taxon>Bacillati</taxon>
        <taxon>Actinomycetota</taxon>
        <taxon>Actinomycetes</taxon>
        <taxon>Kitasatosporales</taxon>
        <taxon>Streptomycetaceae</taxon>
        <taxon>Streptomyces</taxon>
    </lineage>
</organism>
<proteinExistence type="predicted"/>